<keyword evidence="2" id="KW-1185">Reference proteome</keyword>
<accession>A0ACB9S788</accession>
<proteinExistence type="predicted"/>
<name>A0ACB9S788_9MYRT</name>
<gene>
    <name evidence="1" type="ORF">MLD38_004781</name>
</gene>
<organism evidence="1 2">
    <name type="scientific">Melastoma candidum</name>
    <dbReference type="NCBI Taxonomy" id="119954"/>
    <lineage>
        <taxon>Eukaryota</taxon>
        <taxon>Viridiplantae</taxon>
        <taxon>Streptophyta</taxon>
        <taxon>Embryophyta</taxon>
        <taxon>Tracheophyta</taxon>
        <taxon>Spermatophyta</taxon>
        <taxon>Magnoliopsida</taxon>
        <taxon>eudicotyledons</taxon>
        <taxon>Gunneridae</taxon>
        <taxon>Pentapetalae</taxon>
        <taxon>rosids</taxon>
        <taxon>malvids</taxon>
        <taxon>Myrtales</taxon>
        <taxon>Melastomataceae</taxon>
        <taxon>Melastomatoideae</taxon>
        <taxon>Melastomateae</taxon>
        <taxon>Melastoma</taxon>
    </lineage>
</organism>
<reference evidence="2" key="1">
    <citation type="journal article" date="2023" name="Front. Plant Sci.">
        <title>Chromosomal-level genome assembly of Melastoma candidum provides insights into trichome evolution.</title>
        <authorList>
            <person name="Zhong Y."/>
            <person name="Wu W."/>
            <person name="Sun C."/>
            <person name="Zou P."/>
            <person name="Liu Y."/>
            <person name="Dai S."/>
            <person name="Zhou R."/>
        </authorList>
    </citation>
    <scope>NUCLEOTIDE SEQUENCE [LARGE SCALE GENOMIC DNA]</scope>
</reference>
<dbReference type="EMBL" id="CM042881">
    <property type="protein sequence ID" value="KAI4386904.1"/>
    <property type="molecule type" value="Genomic_DNA"/>
</dbReference>
<evidence type="ECO:0000313" key="2">
    <source>
        <dbReference type="Proteomes" id="UP001057402"/>
    </source>
</evidence>
<evidence type="ECO:0000313" key="1">
    <source>
        <dbReference type="EMBL" id="KAI4386904.1"/>
    </source>
</evidence>
<comment type="caution">
    <text evidence="1">The sequence shown here is derived from an EMBL/GenBank/DDBJ whole genome shotgun (WGS) entry which is preliminary data.</text>
</comment>
<sequence>MPIRGARHGIKAGSTVPKRSGVSKKEQRLQCGVLRLLIARAENAADSLELAAMTSPKAHLSLIEARKLVAEAIQFLESCHNPDVSAVAGHSRTDRFSYFPTNSKNQTSVTATGKDFAFGDFPLHNSLKKGDAFLSACSRPAVFESTRADGKLGPTKYDDQVTMNSTAEPKSHPQVIEARHAESATEKGVVNRTLATKKKWVCGKFVVVAGIE</sequence>
<dbReference type="Proteomes" id="UP001057402">
    <property type="component" value="Chromosome 2"/>
</dbReference>
<protein>
    <submittedName>
        <fullName evidence="1">Uncharacterized protein</fullName>
    </submittedName>
</protein>